<evidence type="ECO:0000313" key="5">
    <source>
        <dbReference type="Proteomes" id="UP000276029"/>
    </source>
</evidence>
<evidence type="ECO:0000259" key="1">
    <source>
        <dbReference type="Pfam" id="PF00561"/>
    </source>
</evidence>
<dbReference type="EMBL" id="AP018711">
    <property type="protein sequence ID" value="BBE32378.1"/>
    <property type="molecule type" value="Genomic_DNA"/>
</dbReference>
<dbReference type="AlphaFoldDB" id="A0AAD1D273"/>
<gene>
    <name evidence="2" type="primary">dhaA</name>
    <name evidence="3" type="ORF">DFR51_0024</name>
    <name evidence="2" type="ORF">SmB9_00360</name>
</gene>
<dbReference type="PANTHER" id="PTHR42977">
    <property type="entry name" value="HYDROLASE-RELATED"/>
    <property type="match status" value="1"/>
</dbReference>
<proteinExistence type="predicted"/>
<dbReference type="KEGG" id="smic:SmB9_00360"/>
<keyword evidence="5" id="KW-1185">Reference proteome</keyword>
<accession>A0AAD1D273</accession>
<dbReference type="Proteomes" id="UP000275727">
    <property type="component" value="Chromosome"/>
</dbReference>
<dbReference type="Proteomes" id="UP000276029">
    <property type="component" value="Unassembled WGS sequence"/>
</dbReference>
<dbReference type="InterPro" id="IPR029058">
    <property type="entry name" value="AB_hydrolase_fold"/>
</dbReference>
<reference evidence="2 4" key="1">
    <citation type="submission" date="2018-06" db="EMBL/GenBank/DDBJ databases">
        <title>Complete Genome Sequence of the Microcystin-Degrading Bacterium Sphingosinicella microcystinivorans Strain B-9.</title>
        <authorList>
            <person name="Jin H."/>
            <person name="Nishizawa T."/>
            <person name="Guo Y."/>
            <person name="Nishizawa A."/>
            <person name="Park H."/>
            <person name="Kato H."/>
            <person name="Tsuji K."/>
            <person name="Harada K."/>
        </authorList>
    </citation>
    <scope>NUCLEOTIDE SEQUENCE [LARGE SCALE GENOMIC DNA]</scope>
    <source>
        <strain evidence="2 4">B9</strain>
    </source>
</reference>
<protein>
    <submittedName>
        <fullName evidence="2">Haloalkane dehalogenase</fullName>
    </submittedName>
</protein>
<feature type="domain" description="AB hydrolase-1" evidence="1">
    <location>
        <begin position="44"/>
        <end position="284"/>
    </location>
</feature>
<evidence type="ECO:0000313" key="4">
    <source>
        <dbReference type="Proteomes" id="UP000275727"/>
    </source>
</evidence>
<sequence>MDIFRTPDEAFERLDYPFRPNWREVEGLRLHHLDEGPLDGPIALLVHGEPTWSYLYRKMIPALVARGFRCIAPDHAGFGKSDKPTDETWYDLRGHVRRLSHLAADLDLKNVTLFVQDWGGPIGLRLLVDEPERFERVVIMSTWLHRDGYNYSAGIRQWAARANDPAELGGDMDVGRIVAGSLLNPKVNRREAFAGYSAPFDGYESKAGARRFPSILPFRGGQAGDPLGQQHCFETLPKLGLPMHFFWGDGDIIFPPSDGEHWSSMIPGSTIDIMKDAGHFVQEDAGLDIINRMDKYW</sequence>
<dbReference type="InterPro" id="IPR000073">
    <property type="entry name" value="AB_hydrolase_1"/>
</dbReference>
<dbReference type="Pfam" id="PF00561">
    <property type="entry name" value="Abhydrolase_1"/>
    <property type="match status" value="1"/>
</dbReference>
<dbReference type="EMBL" id="RBWX01000002">
    <property type="protein sequence ID" value="RKS94270.1"/>
    <property type="molecule type" value="Genomic_DNA"/>
</dbReference>
<organism evidence="2 4">
    <name type="scientific">Sphingosinicella microcystinivorans</name>
    <dbReference type="NCBI Taxonomy" id="335406"/>
    <lineage>
        <taxon>Bacteria</taxon>
        <taxon>Pseudomonadati</taxon>
        <taxon>Pseudomonadota</taxon>
        <taxon>Alphaproteobacteria</taxon>
        <taxon>Sphingomonadales</taxon>
        <taxon>Sphingosinicellaceae</taxon>
        <taxon>Sphingosinicella</taxon>
    </lineage>
</organism>
<dbReference type="PANTHER" id="PTHR42977:SF1">
    <property type="entry name" value="BLR6576 PROTEIN"/>
    <property type="match status" value="1"/>
</dbReference>
<dbReference type="InterPro" id="IPR051340">
    <property type="entry name" value="Haloalkane_dehalogenase"/>
</dbReference>
<dbReference type="RefSeq" id="WP_126494427.1">
    <property type="nucleotide sequence ID" value="NZ_AP018711.1"/>
</dbReference>
<evidence type="ECO:0000313" key="3">
    <source>
        <dbReference type="EMBL" id="RKS94270.1"/>
    </source>
</evidence>
<evidence type="ECO:0000313" key="2">
    <source>
        <dbReference type="EMBL" id="BBE32378.1"/>
    </source>
</evidence>
<name>A0AAD1D273_SPHMI</name>
<dbReference type="PRINTS" id="PR00111">
    <property type="entry name" value="ABHYDROLASE"/>
</dbReference>
<dbReference type="SUPFAM" id="SSF53474">
    <property type="entry name" value="alpha/beta-Hydrolases"/>
    <property type="match status" value="1"/>
</dbReference>
<dbReference type="Gene3D" id="3.40.50.1820">
    <property type="entry name" value="alpha/beta hydrolase"/>
    <property type="match status" value="1"/>
</dbReference>
<dbReference type="GO" id="GO:0004301">
    <property type="term" value="F:epoxide hydrolase activity"/>
    <property type="evidence" value="ECO:0007669"/>
    <property type="project" value="TreeGrafter"/>
</dbReference>
<dbReference type="InterPro" id="IPR000639">
    <property type="entry name" value="Epox_hydrolase-like"/>
</dbReference>
<reference evidence="3 5" key="2">
    <citation type="submission" date="2018-10" db="EMBL/GenBank/DDBJ databases">
        <title>Genomic Encyclopedia of Type Strains, Phase IV (KMG-IV): sequencing the most valuable type-strain genomes for metagenomic binning, comparative biology and taxonomic classification.</title>
        <authorList>
            <person name="Goeker M."/>
        </authorList>
    </citation>
    <scope>NUCLEOTIDE SEQUENCE [LARGE SCALE GENOMIC DNA]</scope>
    <source>
        <strain evidence="3 5">DSM 19791</strain>
    </source>
</reference>
<dbReference type="PRINTS" id="PR00412">
    <property type="entry name" value="EPOXHYDRLASE"/>
</dbReference>